<dbReference type="Gene3D" id="1.10.565.10">
    <property type="entry name" value="Retinoid X Receptor"/>
    <property type="match status" value="1"/>
</dbReference>
<dbReference type="AlphaFoldDB" id="A0ABD6ETH0"/>
<name>A0ABD6ETH0_9BILA</name>
<protein>
    <submittedName>
        <fullName evidence="5">Uncharacterized protein</fullName>
    </submittedName>
</protein>
<accession>A0ABD6ETH0</accession>
<evidence type="ECO:0000256" key="3">
    <source>
        <dbReference type="ARBA" id="ARBA00023170"/>
    </source>
</evidence>
<dbReference type="InterPro" id="IPR035500">
    <property type="entry name" value="NHR-like_dom_sf"/>
</dbReference>
<proteinExistence type="predicted"/>
<dbReference type="EMBL" id="JBGFUD010011661">
    <property type="protein sequence ID" value="MFH4983270.1"/>
    <property type="molecule type" value="Genomic_DNA"/>
</dbReference>
<feature type="region of interest" description="Disordered" evidence="4">
    <location>
        <begin position="94"/>
        <end position="138"/>
    </location>
</feature>
<evidence type="ECO:0000256" key="4">
    <source>
        <dbReference type="SAM" id="MobiDB-lite"/>
    </source>
</evidence>
<dbReference type="Proteomes" id="UP001608902">
    <property type="component" value="Unassembled WGS sequence"/>
</dbReference>
<organism evidence="5 6">
    <name type="scientific">Gnathostoma spinigerum</name>
    <dbReference type="NCBI Taxonomy" id="75299"/>
    <lineage>
        <taxon>Eukaryota</taxon>
        <taxon>Metazoa</taxon>
        <taxon>Ecdysozoa</taxon>
        <taxon>Nematoda</taxon>
        <taxon>Chromadorea</taxon>
        <taxon>Rhabditida</taxon>
        <taxon>Spirurina</taxon>
        <taxon>Gnathostomatomorpha</taxon>
        <taxon>Gnathostomatoidea</taxon>
        <taxon>Gnathostomatidae</taxon>
        <taxon>Gnathostoma</taxon>
    </lineage>
</organism>
<comment type="caution">
    <text evidence="5">The sequence shown here is derived from an EMBL/GenBank/DDBJ whole genome shotgun (WGS) entry which is preliminary data.</text>
</comment>
<dbReference type="SUPFAM" id="SSF48508">
    <property type="entry name" value="Nuclear receptor ligand-binding domain"/>
    <property type="match status" value="1"/>
</dbReference>
<sequence length="239" mass="26313">MLHNSKFVYHGYMIFMLIRRPPAHVLLRYLAVQAERRPVGSVSSSEPAPTMVPTTSASTIRMLKDVIPAQERQQNSFMNGLLAIVRNEVENNLSDSKQDIDSEEATNSSPTSAMRLMPETSDELTNSVKHESLGDDESGIDMSAILGVPLSASPSSSGAGSSISDDGNLLNVERAKFELPVPHPAPRELNIQFVCETASRLLFLSVHWMKKIRNISSKLAAALLIFCFQLYLLTGELRV</sequence>
<keyword evidence="6" id="KW-1185">Reference proteome</keyword>
<evidence type="ECO:0000256" key="1">
    <source>
        <dbReference type="ARBA" id="ARBA00023015"/>
    </source>
</evidence>
<gene>
    <name evidence="5" type="ORF">AB6A40_009979</name>
</gene>
<keyword evidence="1" id="KW-0805">Transcription regulation</keyword>
<keyword evidence="2" id="KW-0804">Transcription</keyword>
<evidence type="ECO:0000256" key="2">
    <source>
        <dbReference type="ARBA" id="ARBA00023163"/>
    </source>
</evidence>
<keyword evidence="3" id="KW-0675">Receptor</keyword>
<evidence type="ECO:0000313" key="5">
    <source>
        <dbReference type="EMBL" id="MFH4983270.1"/>
    </source>
</evidence>
<reference evidence="5 6" key="1">
    <citation type="submission" date="2024-08" db="EMBL/GenBank/DDBJ databases">
        <title>Gnathostoma spinigerum genome.</title>
        <authorList>
            <person name="Gonzalez-Bertolin B."/>
            <person name="Monzon S."/>
            <person name="Zaballos A."/>
            <person name="Jimenez P."/>
            <person name="Dekumyoy P."/>
            <person name="Varona S."/>
            <person name="Cuesta I."/>
            <person name="Sumanam S."/>
            <person name="Adisakwattana P."/>
            <person name="Gasser R.B."/>
            <person name="Hernandez-Gonzalez A."/>
            <person name="Young N.D."/>
            <person name="Perteguer M.J."/>
        </authorList>
    </citation>
    <scope>NUCLEOTIDE SEQUENCE [LARGE SCALE GENOMIC DNA]</scope>
    <source>
        <strain evidence="5">AL3</strain>
        <tissue evidence="5">Liver</tissue>
    </source>
</reference>
<evidence type="ECO:0000313" key="6">
    <source>
        <dbReference type="Proteomes" id="UP001608902"/>
    </source>
</evidence>